<feature type="signal peptide" evidence="1">
    <location>
        <begin position="1"/>
        <end position="21"/>
    </location>
</feature>
<evidence type="ECO:0000313" key="3">
    <source>
        <dbReference type="EMBL" id="QQT85044.1"/>
    </source>
</evidence>
<name>A0A7T9Z5P0_9GAMM</name>
<dbReference type="Proteomes" id="UP000595320">
    <property type="component" value="Chromosome"/>
</dbReference>
<dbReference type="Pfam" id="PF19657">
    <property type="entry name" value="DUF6160"/>
    <property type="match status" value="1"/>
</dbReference>
<sequence>MKMFTKLALVSSIAISANAMAMQSMDDAALSSTTGQDGINIGIGISKVTIDQLAIHDNDGLDKYKNGGSAAVPGNPGTPEVLGSLGGTSTAGAIVIKGDGKVGSITKDSGLVITAPIKNGALDTDRALASHNLADLVIDTDAGGANGAFLNIAAAVSGLDIYVGEIGVAKSKAYTAGSVTRGVETTGYNKILNGLTLKTGKMDANIQLGTAPQGAMINLKTTMQGGLELANLSIHDGSGNGDIVLDSIKVASTGDANGNLNLNASVKVIPTGLQITSNDAAGNDIYIKGVHLGASSQASIGDVEISGLKTFYGPTMSTAGSQITVTGH</sequence>
<evidence type="ECO:0000256" key="1">
    <source>
        <dbReference type="SAM" id="SignalP"/>
    </source>
</evidence>
<dbReference type="InterPro" id="IPR046158">
    <property type="entry name" value="DUF6160"/>
</dbReference>
<dbReference type="AlphaFoldDB" id="A0A7T9Z5P0"/>
<dbReference type="EMBL" id="CP068176">
    <property type="protein sequence ID" value="QQT85044.1"/>
    <property type="molecule type" value="Genomic_DNA"/>
</dbReference>
<proteinExistence type="predicted"/>
<reference evidence="3 4" key="1">
    <citation type="submission" date="2021-01" db="EMBL/GenBank/DDBJ databases">
        <title>FDA dAtabase for Regulatory Grade micrObial Sequences (FDA-ARGOS): Supporting development and validation of Infectious Disease Dx tests.</title>
        <authorList>
            <person name="Sproer C."/>
            <person name="Gronow S."/>
            <person name="Severitt S."/>
            <person name="Schroder I."/>
            <person name="Tallon L."/>
            <person name="Sadzewicz L."/>
            <person name="Zhao X."/>
            <person name="Boylan J."/>
            <person name="Ott S."/>
            <person name="Bowen H."/>
            <person name="Vavikolanu K."/>
            <person name="Mehta A."/>
            <person name="Aluvathingal J."/>
            <person name="Nadendla S."/>
            <person name="Lowell S."/>
            <person name="Myers T."/>
            <person name="Yan Y."/>
            <person name="Sichtig H."/>
        </authorList>
    </citation>
    <scope>NUCLEOTIDE SEQUENCE [LARGE SCALE GENOMIC DNA]</scope>
    <source>
        <strain evidence="3 4">FDAARGOS_1096</strain>
    </source>
</reference>
<organism evidence="3 4">
    <name type="scientific">Acinetobacter ursingii</name>
    <dbReference type="NCBI Taxonomy" id="108980"/>
    <lineage>
        <taxon>Bacteria</taxon>
        <taxon>Pseudomonadati</taxon>
        <taxon>Pseudomonadota</taxon>
        <taxon>Gammaproteobacteria</taxon>
        <taxon>Moraxellales</taxon>
        <taxon>Moraxellaceae</taxon>
        <taxon>Acinetobacter</taxon>
    </lineage>
</organism>
<gene>
    <name evidence="3" type="ORF">I6I53_08730</name>
</gene>
<keyword evidence="1" id="KW-0732">Signal</keyword>
<protein>
    <submittedName>
        <fullName evidence="3">Pilus assembly protein FilA</fullName>
    </submittedName>
</protein>
<accession>A0A7T9Z5P0</accession>
<feature type="domain" description="DUF6160" evidence="2">
    <location>
        <begin position="1"/>
        <end position="58"/>
    </location>
</feature>
<evidence type="ECO:0000259" key="2">
    <source>
        <dbReference type="Pfam" id="PF19657"/>
    </source>
</evidence>
<evidence type="ECO:0000313" key="4">
    <source>
        <dbReference type="Proteomes" id="UP000595320"/>
    </source>
</evidence>
<dbReference type="GeneID" id="66213252"/>
<feature type="chain" id="PRO_5034173689" evidence="1">
    <location>
        <begin position="22"/>
        <end position="328"/>
    </location>
</feature>
<dbReference type="RefSeq" id="WP_004999119.1">
    <property type="nucleotide sequence ID" value="NZ_BBTT01000015.1"/>
</dbReference>